<dbReference type="EMBL" id="UINC01130761">
    <property type="protein sequence ID" value="SVD12028.1"/>
    <property type="molecule type" value="Genomic_DNA"/>
</dbReference>
<feature type="non-terminal residue" evidence="1">
    <location>
        <position position="65"/>
    </location>
</feature>
<sequence length="65" mass="7468">MKMQNNLLQQKWMVRGQKMIQAILLFLAVSFISAQDPPELFQFNQSTMQAAYIFLEVTMNGTPVS</sequence>
<organism evidence="1">
    <name type="scientific">marine metagenome</name>
    <dbReference type="NCBI Taxonomy" id="408172"/>
    <lineage>
        <taxon>unclassified sequences</taxon>
        <taxon>metagenomes</taxon>
        <taxon>ecological metagenomes</taxon>
    </lineage>
</organism>
<proteinExistence type="predicted"/>
<accession>A0A382SS65</accession>
<name>A0A382SS65_9ZZZZ</name>
<evidence type="ECO:0000313" key="1">
    <source>
        <dbReference type="EMBL" id="SVD12028.1"/>
    </source>
</evidence>
<gene>
    <name evidence="1" type="ORF">METZ01_LOCUS364882</name>
</gene>
<protein>
    <submittedName>
        <fullName evidence="1">Uncharacterized protein</fullName>
    </submittedName>
</protein>
<reference evidence="1" key="1">
    <citation type="submission" date="2018-05" db="EMBL/GenBank/DDBJ databases">
        <authorList>
            <person name="Lanie J.A."/>
            <person name="Ng W.-L."/>
            <person name="Kazmierczak K.M."/>
            <person name="Andrzejewski T.M."/>
            <person name="Davidsen T.M."/>
            <person name="Wayne K.J."/>
            <person name="Tettelin H."/>
            <person name="Glass J.I."/>
            <person name="Rusch D."/>
            <person name="Podicherti R."/>
            <person name="Tsui H.-C.T."/>
            <person name="Winkler M.E."/>
        </authorList>
    </citation>
    <scope>NUCLEOTIDE SEQUENCE</scope>
</reference>
<dbReference type="AlphaFoldDB" id="A0A382SS65"/>